<dbReference type="Gene3D" id="3.40.1110.10">
    <property type="entry name" value="Calcium-transporting ATPase, cytoplasmic domain N"/>
    <property type="match status" value="1"/>
</dbReference>
<sequence>DAYDHYGNNGRRVIGFAQKEFRAASDSKFSVEEGNFPFEELTFIGIAAIMDPPRPDTANAIAQCKHAGIKVIIHQQPLRLLAKSDLLVVDVKSRRRVTVNVPVEEIEEETDKEWATVHGKMLPSMSDDDWDELLAHSYIVFARCFHVFHVILVYLTASTDILSQIHLS</sequence>
<dbReference type="SUPFAM" id="SSF81660">
    <property type="entry name" value="Metal cation-transporting ATPase, ATP-binding domain N"/>
    <property type="match status" value="1"/>
</dbReference>
<dbReference type="InterPro" id="IPR036412">
    <property type="entry name" value="HAD-like_sf"/>
</dbReference>
<name>A0A0M3J9A8_ANISI</name>
<keyword evidence="2" id="KW-1003">Cell membrane</keyword>
<dbReference type="WBParaSite" id="ASIM_0000416901-mRNA-1">
    <property type="protein sequence ID" value="ASIM_0000416901-mRNA-1"/>
    <property type="gene ID" value="ASIM_0000416901"/>
</dbReference>
<keyword evidence="2" id="KW-0472">Membrane</keyword>
<dbReference type="PANTHER" id="PTHR43294:SF21">
    <property type="entry name" value="CATION TRANSPORTING ATPASE"/>
    <property type="match status" value="1"/>
</dbReference>
<evidence type="ECO:0000256" key="2">
    <source>
        <dbReference type="ARBA" id="ARBA00022475"/>
    </source>
</evidence>
<accession>A0A0M3J9A8</accession>
<keyword evidence="4" id="KW-1185">Reference proteome</keyword>
<dbReference type="Gene3D" id="3.40.50.1000">
    <property type="entry name" value="HAD superfamily/HAD-like"/>
    <property type="match status" value="1"/>
</dbReference>
<dbReference type="GO" id="GO:0036376">
    <property type="term" value="P:sodium ion export across plasma membrane"/>
    <property type="evidence" value="ECO:0007669"/>
    <property type="project" value="TreeGrafter"/>
</dbReference>
<dbReference type="GO" id="GO:0005886">
    <property type="term" value="C:plasma membrane"/>
    <property type="evidence" value="ECO:0007669"/>
    <property type="project" value="UniProtKB-SubCell"/>
</dbReference>
<protein>
    <submittedName>
        <fullName evidence="5">Cation transporting ATPase (inferred by orthology to a C. elegans protein)</fullName>
    </submittedName>
</protein>
<dbReference type="InterPro" id="IPR023214">
    <property type="entry name" value="HAD_sf"/>
</dbReference>
<evidence type="ECO:0000313" key="5">
    <source>
        <dbReference type="WBParaSite" id="ASIM_0000416901-mRNA-1"/>
    </source>
</evidence>
<dbReference type="GO" id="GO:0005391">
    <property type="term" value="F:P-type sodium:potassium-exchanging transporter activity"/>
    <property type="evidence" value="ECO:0007669"/>
    <property type="project" value="TreeGrafter"/>
</dbReference>
<gene>
    <name evidence="3" type="ORF">ASIM_LOCUS3988</name>
</gene>
<dbReference type="EMBL" id="UYRR01006620">
    <property type="protein sequence ID" value="VDK22797.1"/>
    <property type="molecule type" value="Genomic_DNA"/>
</dbReference>
<evidence type="ECO:0000313" key="4">
    <source>
        <dbReference type="Proteomes" id="UP000267096"/>
    </source>
</evidence>
<organism evidence="5">
    <name type="scientific">Anisakis simplex</name>
    <name type="common">Herring worm</name>
    <dbReference type="NCBI Taxonomy" id="6269"/>
    <lineage>
        <taxon>Eukaryota</taxon>
        <taxon>Metazoa</taxon>
        <taxon>Ecdysozoa</taxon>
        <taxon>Nematoda</taxon>
        <taxon>Chromadorea</taxon>
        <taxon>Rhabditida</taxon>
        <taxon>Spirurina</taxon>
        <taxon>Ascaridomorpha</taxon>
        <taxon>Ascaridoidea</taxon>
        <taxon>Anisakidae</taxon>
        <taxon>Anisakis</taxon>
        <taxon>Anisakis simplex complex</taxon>
    </lineage>
</organism>
<dbReference type="GO" id="GO:0000166">
    <property type="term" value="F:nucleotide binding"/>
    <property type="evidence" value="ECO:0007669"/>
    <property type="project" value="InterPro"/>
</dbReference>
<dbReference type="OrthoDB" id="3352408at2759"/>
<dbReference type="InterPro" id="IPR050510">
    <property type="entry name" value="Cation_transp_ATPase_P-type"/>
</dbReference>
<dbReference type="Proteomes" id="UP000267096">
    <property type="component" value="Unassembled WGS sequence"/>
</dbReference>
<dbReference type="PANTHER" id="PTHR43294">
    <property type="entry name" value="SODIUM/POTASSIUM-TRANSPORTING ATPASE SUBUNIT ALPHA"/>
    <property type="match status" value="1"/>
</dbReference>
<dbReference type="Pfam" id="PF13246">
    <property type="entry name" value="Cation_ATPase"/>
    <property type="match status" value="1"/>
</dbReference>
<dbReference type="GO" id="GO:1990573">
    <property type="term" value="P:potassium ion import across plasma membrane"/>
    <property type="evidence" value="ECO:0007669"/>
    <property type="project" value="TreeGrafter"/>
</dbReference>
<dbReference type="GO" id="GO:0006883">
    <property type="term" value="P:intracellular sodium ion homeostasis"/>
    <property type="evidence" value="ECO:0007669"/>
    <property type="project" value="TreeGrafter"/>
</dbReference>
<dbReference type="SUPFAM" id="SSF56784">
    <property type="entry name" value="HAD-like"/>
    <property type="match status" value="1"/>
</dbReference>
<dbReference type="InterPro" id="IPR023299">
    <property type="entry name" value="ATPase_P-typ_cyto_dom_N"/>
</dbReference>
<dbReference type="GO" id="GO:1902600">
    <property type="term" value="P:proton transmembrane transport"/>
    <property type="evidence" value="ECO:0007669"/>
    <property type="project" value="TreeGrafter"/>
</dbReference>
<proteinExistence type="predicted"/>
<reference evidence="3 4" key="2">
    <citation type="submission" date="2018-11" db="EMBL/GenBank/DDBJ databases">
        <authorList>
            <consortium name="Pathogen Informatics"/>
        </authorList>
    </citation>
    <scope>NUCLEOTIDE SEQUENCE [LARGE SCALE GENOMIC DNA]</scope>
</reference>
<evidence type="ECO:0000313" key="3">
    <source>
        <dbReference type="EMBL" id="VDK22797.1"/>
    </source>
</evidence>
<evidence type="ECO:0000256" key="1">
    <source>
        <dbReference type="ARBA" id="ARBA00004651"/>
    </source>
</evidence>
<dbReference type="GO" id="GO:0030007">
    <property type="term" value="P:intracellular potassium ion homeostasis"/>
    <property type="evidence" value="ECO:0007669"/>
    <property type="project" value="TreeGrafter"/>
</dbReference>
<dbReference type="AlphaFoldDB" id="A0A0M3J9A8"/>
<reference evidence="5" key="1">
    <citation type="submission" date="2017-02" db="UniProtKB">
        <authorList>
            <consortium name="WormBaseParasite"/>
        </authorList>
    </citation>
    <scope>IDENTIFICATION</scope>
</reference>
<comment type="subcellular location">
    <subcellularLocation>
        <location evidence="1">Cell membrane</location>
        <topology evidence="1">Multi-pass membrane protein</topology>
    </subcellularLocation>
</comment>